<protein>
    <submittedName>
        <fullName evidence="1">Uncharacterized protein</fullName>
    </submittedName>
</protein>
<dbReference type="EMBL" id="CADCXU010025561">
    <property type="protein sequence ID" value="CAB0012583.1"/>
    <property type="molecule type" value="Genomic_DNA"/>
</dbReference>
<gene>
    <name evidence="1" type="ORF">NTEN_LOCUS17298</name>
</gene>
<feature type="non-terminal residue" evidence="1">
    <location>
        <position position="187"/>
    </location>
</feature>
<reference evidence="1 2" key="1">
    <citation type="submission" date="2020-02" db="EMBL/GenBank/DDBJ databases">
        <authorList>
            <person name="Ferguson B K."/>
        </authorList>
    </citation>
    <scope>NUCLEOTIDE SEQUENCE [LARGE SCALE GENOMIC DNA]</scope>
</reference>
<proteinExistence type="predicted"/>
<organism evidence="1 2">
    <name type="scientific">Nesidiocoris tenuis</name>
    <dbReference type="NCBI Taxonomy" id="355587"/>
    <lineage>
        <taxon>Eukaryota</taxon>
        <taxon>Metazoa</taxon>
        <taxon>Ecdysozoa</taxon>
        <taxon>Arthropoda</taxon>
        <taxon>Hexapoda</taxon>
        <taxon>Insecta</taxon>
        <taxon>Pterygota</taxon>
        <taxon>Neoptera</taxon>
        <taxon>Paraneoptera</taxon>
        <taxon>Hemiptera</taxon>
        <taxon>Heteroptera</taxon>
        <taxon>Panheteroptera</taxon>
        <taxon>Cimicomorpha</taxon>
        <taxon>Miridae</taxon>
        <taxon>Dicyphina</taxon>
        <taxon>Nesidiocoris</taxon>
    </lineage>
</organism>
<name>A0A6H5H962_9HEMI</name>
<accession>A0A6H5H962</accession>
<dbReference type="Proteomes" id="UP000479000">
    <property type="component" value="Unassembled WGS sequence"/>
</dbReference>
<dbReference type="AlphaFoldDB" id="A0A6H5H962"/>
<evidence type="ECO:0000313" key="1">
    <source>
        <dbReference type="EMBL" id="CAB0012583.1"/>
    </source>
</evidence>
<evidence type="ECO:0000313" key="2">
    <source>
        <dbReference type="Proteomes" id="UP000479000"/>
    </source>
</evidence>
<sequence length="187" mass="21719">MIKKEKFGYPVVHQVLPRCTIIRHQTVQLHPRFSKLEQLNSYTINIFQTFSLRSIECYPLPSWSVPANLSRTITVFCGIMHVLHRGSCTGQERISDYEKARILEPLFFQNPKIELLAWLKKSLNSRVPFPVISHRCFRCSPSPMTFYLMTPGTKLNEESRNAYADTKQNKNLAITLRTVCPMDSENR</sequence>
<keyword evidence="2" id="KW-1185">Reference proteome</keyword>